<evidence type="ECO:0000313" key="1">
    <source>
        <dbReference type="EMBL" id="KTD65787.1"/>
    </source>
</evidence>
<protein>
    <submittedName>
        <fullName evidence="1">Uncharacterized protein</fullName>
    </submittedName>
</protein>
<gene>
    <name evidence="1" type="ORF">Lspi_0499</name>
</gene>
<dbReference type="PATRIC" id="fig|452.5.peg.550"/>
<dbReference type="AlphaFoldDB" id="A0A0W0Z9J7"/>
<dbReference type="Proteomes" id="UP000054877">
    <property type="component" value="Unassembled WGS sequence"/>
</dbReference>
<dbReference type="EMBL" id="LNYX01000005">
    <property type="protein sequence ID" value="KTD65787.1"/>
    <property type="molecule type" value="Genomic_DNA"/>
</dbReference>
<keyword evidence="2" id="KW-1185">Reference proteome</keyword>
<comment type="caution">
    <text evidence="1">The sequence shown here is derived from an EMBL/GenBank/DDBJ whole genome shotgun (WGS) entry which is preliminary data.</text>
</comment>
<sequence>MPGYACLSKRAEKLPLELVKSQQSQSLLGAFSAAFFQPVMCSDAYEHAKMIALTADVLPYYSSDEQNCEADEEKKYLVLKGMYIFVWQSENDKTSWMKNGALLKLLQEHMELSNLSKLSRQDIDACYLELNRFCKWVYGNQKKHEKFCLLYKAFPADMQVCIRKQLNAGKDEGEWNEKEVVSHCGIGLIPNLGFNYFK</sequence>
<name>A0A0W0Z9J7_LEGSP</name>
<dbReference type="STRING" id="452.Lspi_0499"/>
<organism evidence="1 2">
    <name type="scientific">Legionella spiritensis</name>
    <dbReference type="NCBI Taxonomy" id="452"/>
    <lineage>
        <taxon>Bacteria</taxon>
        <taxon>Pseudomonadati</taxon>
        <taxon>Pseudomonadota</taxon>
        <taxon>Gammaproteobacteria</taxon>
        <taxon>Legionellales</taxon>
        <taxon>Legionellaceae</taxon>
        <taxon>Legionella</taxon>
    </lineage>
</organism>
<proteinExistence type="predicted"/>
<accession>A0A0W0Z9J7</accession>
<evidence type="ECO:0000313" key="2">
    <source>
        <dbReference type="Proteomes" id="UP000054877"/>
    </source>
</evidence>
<reference evidence="1 2" key="1">
    <citation type="submission" date="2015-11" db="EMBL/GenBank/DDBJ databases">
        <title>Genomic analysis of 38 Legionella species identifies large and diverse effector repertoires.</title>
        <authorList>
            <person name="Burstein D."/>
            <person name="Amaro F."/>
            <person name="Zusman T."/>
            <person name="Lifshitz Z."/>
            <person name="Cohen O."/>
            <person name="Gilbert J.A."/>
            <person name="Pupko T."/>
            <person name="Shuman H.A."/>
            <person name="Segal G."/>
        </authorList>
    </citation>
    <scope>NUCLEOTIDE SEQUENCE [LARGE SCALE GENOMIC DNA]</scope>
    <source>
        <strain evidence="1 2">Mt.St.Helens-9</strain>
    </source>
</reference>